<evidence type="ECO:0000256" key="8">
    <source>
        <dbReference type="ARBA" id="ARBA00022679"/>
    </source>
</evidence>
<dbReference type="PRINTS" id="PR00477">
    <property type="entry name" value="PHGLYCKINASE"/>
</dbReference>
<evidence type="ECO:0000256" key="3">
    <source>
        <dbReference type="ARBA" id="ARBA00008982"/>
    </source>
</evidence>
<dbReference type="InterPro" id="IPR015824">
    <property type="entry name" value="Phosphoglycerate_kinase_N"/>
</dbReference>
<dbReference type="GO" id="GO:0006096">
    <property type="term" value="P:glycolytic process"/>
    <property type="evidence" value="ECO:0007669"/>
    <property type="project" value="UniProtKB-UniRule"/>
</dbReference>
<evidence type="ECO:0000256" key="14">
    <source>
        <dbReference type="PIRSR" id="PIRSR000724-1"/>
    </source>
</evidence>
<accession>A0A7W4IIH6</accession>
<dbReference type="PANTHER" id="PTHR11406:SF23">
    <property type="entry name" value="PHOSPHOGLYCERATE KINASE 1, CHLOROPLASTIC-RELATED"/>
    <property type="match status" value="1"/>
</dbReference>
<dbReference type="InterPro" id="IPR015911">
    <property type="entry name" value="Phosphoglycerate_kinase_CS"/>
</dbReference>
<feature type="binding site" evidence="13 15">
    <location>
        <begin position="356"/>
        <end position="359"/>
    </location>
    <ligand>
        <name>ATP</name>
        <dbReference type="ChEBI" id="CHEBI:30616"/>
    </ligand>
</feature>
<feature type="binding site" evidence="13">
    <location>
        <position position="39"/>
    </location>
    <ligand>
        <name>substrate</name>
    </ligand>
</feature>
<dbReference type="GO" id="GO:0006094">
    <property type="term" value="P:gluconeogenesis"/>
    <property type="evidence" value="ECO:0007669"/>
    <property type="project" value="TreeGrafter"/>
</dbReference>
<comment type="catalytic activity">
    <reaction evidence="1 13 16">
        <text>(2R)-3-phosphoglycerate + ATP = (2R)-3-phospho-glyceroyl phosphate + ADP</text>
        <dbReference type="Rhea" id="RHEA:14801"/>
        <dbReference type="ChEBI" id="CHEBI:30616"/>
        <dbReference type="ChEBI" id="CHEBI:57604"/>
        <dbReference type="ChEBI" id="CHEBI:58272"/>
        <dbReference type="ChEBI" id="CHEBI:456216"/>
        <dbReference type="EC" id="2.7.2.3"/>
    </reaction>
</comment>
<keyword evidence="10 13" id="KW-0418">Kinase</keyword>
<dbReference type="GO" id="GO:0005829">
    <property type="term" value="C:cytosol"/>
    <property type="evidence" value="ECO:0007669"/>
    <property type="project" value="TreeGrafter"/>
</dbReference>
<evidence type="ECO:0000256" key="6">
    <source>
        <dbReference type="ARBA" id="ARBA00016471"/>
    </source>
</evidence>
<dbReference type="Proteomes" id="UP000561077">
    <property type="component" value="Unassembled WGS sequence"/>
</dbReference>
<dbReference type="EMBL" id="JABEQO010000002">
    <property type="protein sequence ID" value="MBB2163476.1"/>
    <property type="molecule type" value="Genomic_DNA"/>
</dbReference>
<organism evidence="17 20">
    <name type="scientific">Gluconacetobacter dulcium</name>
    <dbReference type="NCBI Taxonomy" id="2729096"/>
    <lineage>
        <taxon>Bacteria</taxon>
        <taxon>Pseudomonadati</taxon>
        <taxon>Pseudomonadota</taxon>
        <taxon>Alphaproteobacteria</taxon>
        <taxon>Acetobacterales</taxon>
        <taxon>Acetobacteraceae</taxon>
        <taxon>Gluconacetobacter</taxon>
    </lineage>
</organism>
<dbReference type="RefSeq" id="WP_182972468.1">
    <property type="nucleotide sequence ID" value="NZ_JABEQN010000002.1"/>
</dbReference>
<dbReference type="InterPro" id="IPR036043">
    <property type="entry name" value="Phosphoglycerate_kinase_sf"/>
</dbReference>
<feature type="binding site" evidence="13 14">
    <location>
        <begin position="24"/>
        <end position="26"/>
    </location>
    <ligand>
        <name>substrate</name>
    </ligand>
</feature>
<evidence type="ECO:0000256" key="13">
    <source>
        <dbReference type="HAMAP-Rule" id="MF_00145"/>
    </source>
</evidence>
<evidence type="ECO:0000256" key="2">
    <source>
        <dbReference type="ARBA" id="ARBA00004838"/>
    </source>
</evidence>
<dbReference type="PANTHER" id="PTHR11406">
    <property type="entry name" value="PHOSPHOGLYCERATE KINASE"/>
    <property type="match status" value="1"/>
</dbReference>
<dbReference type="FunFam" id="3.40.50.1260:FF:000031">
    <property type="entry name" value="Phosphoglycerate kinase 1"/>
    <property type="match status" value="1"/>
</dbReference>
<evidence type="ECO:0000256" key="11">
    <source>
        <dbReference type="ARBA" id="ARBA00022840"/>
    </source>
</evidence>
<comment type="similarity">
    <text evidence="3 13 16">Belongs to the phosphoglycerate kinase family.</text>
</comment>
<evidence type="ECO:0000256" key="5">
    <source>
        <dbReference type="ARBA" id="ARBA00013061"/>
    </source>
</evidence>
<feature type="binding site" evidence="13 14">
    <location>
        <begin position="62"/>
        <end position="65"/>
    </location>
    <ligand>
        <name>substrate</name>
    </ligand>
</feature>
<evidence type="ECO:0000256" key="15">
    <source>
        <dbReference type="PIRSR" id="PIRSR000724-2"/>
    </source>
</evidence>
<protein>
    <recommendedName>
        <fullName evidence="6 13">Phosphoglycerate kinase</fullName>
        <ecNumber evidence="5 13">2.7.2.3</ecNumber>
    </recommendedName>
</protein>
<feature type="binding site" evidence="13 15">
    <location>
        <position position="326"/>
    </location>
    <ligand>
        <name>ATP</name>
        <dbReference type="ChEBI" id="CHEBI:30616"/>
    </ligand>
</feature>
<dbReference type="GO" id="GO:0043531">
    <property type="term" value="F:ADP binding"/>
    <property type="evidence" value="ECO:0007669"/>
    <property type="project" value="TreeGrafter"/>
</dbReference>
<dbReference type="AlphaFoldDB" id="A0A7W4IIH6"/>
<dbReference type="EMBL" id="JABEQN010000002">
    <property type="protein sequence ID" value="MBB2192407.1"/>
    <property type="molecule type" value="Genomic_DNA"/>
</dbReference>
<dbReference type="GO" id="GO:0005524">
    <property type="term" value="F:ATP binding"/>
    <property type="evidence" value="ECO:0007669"/>
    <property type="project" value="UniProtKB-KW"/>
</dbReference>
<dbReference type="HAMAP" id="MF_00145">
    <property type="entry name" value="Phosphoglyc_kinase"/>
    <property type="match status" value="1"/>
</dbReference>
<keyword evidence="19" id="KW-1185">Reference proteome</keyword>
<dbReference type="Pfam" id="PF00162">
    <property type="entry name" value="PGK"/>
    <property type="match status" value="1"/>
</dbReference>
<dbReference type="Gene3D" id="3.40.50.1260">
    <property type="entry name" value="Phosphoglycerate kinase, N-terminal domain"/>
    <property type="match status" value="2"/>
</dbReference>
<evidence type="ECO:0000256" key="16">
    <source>
        <dbReference type="RuleBase" id="RU000532"/>
    </source>
</evidence>
<evidence type="ECO:0000313" key="20">
    <source>
        <dbReference type="Proteomes" id="UP000561077"/>
    </source>
</evidence>
<dbReference type="PIRSF" id="PIRSF000724">
    <property type="entry name" value="Pgk"/>
    <property type="match status" value="1"/>
</dbReference>
<evidence type="ECO:0000313" key="17">
    <source>
        <dbReference type="EMBL" id="MBB2163476.1"/>
    </source>
</evidence>
<dbReference type="InterPro" id="IPR001576">
    <property type="entry name" value="Phosphoglycerate_kinase"/>
</dbReference>
<keyword evidence="11 13" id="KW-0067">ATP-binding</keyword>
<evidence type="ECO:0000256" key="1">
    <source>
        <dbReference type="ARBA" id="ARBA00000642"/>
    </source>
</evidence>
<evidence type="ECO:0000313" key="18">
    <source>
        <dbReference type="EMBL" id="MBB2192407.1"/>
    </source>
</evidence>
<dbReference type="SUPFAM" id="SSF53748">
    <property type="entry name" value="Phosphoglycerate kinase"/>
    <property type="match status" value="1"/>
</dbReference>
<gene>
    <name evidence="13" type="primary">pgk</name>
    <name evidence="18" type="ORF">HLH25_01905</name>
    <name evidence="17" type="ORF">HLH26_02795</name>
</gene>
<reference evidence="19 20" key="1">
    <citation type="submission" date="2020-04" db="EMBL/GenBank/DDBJ databases">
        <title>Description of novel Gluconacetobacter.</title>
        <authorList>
            <person name="Sombolestani A."/>
        </authorList>
    </citation>
    <scope>NUCLEOTIDE SEQUENCE [LARGE SCALE GENOMIC DNA]</scope>
    <source>
        <strain evidence="18 19">LMG 1728</strain>
        <strain evidence="17 20">LMG 1731</strain>
    </source>
</reference>
<comment type="subunit">
    <text evidence="4 13">Monomer.</text>
</comment>
<proteinExistence type="inferred from homology"/>
<feature type="binding site" evidence="14">
    <location>
        <position position="154"/>
    </location>
    <ligand>
        <name>(2R)-3-phosphoglycerate</name>
        <dbReference type="ChEBI" id="CHEBI:58272"/>
    </ligand>
</feature>
<evidence type="ECO:0000256" key="9">
    <source>
        <dbReference type="ARBA" id="ARBA00022741"/>
    </source>
</evidence>
<dbReference type="FunFam" id="3.40.50.1260:FF:000006">
    <property type="entry name" value="Phosphoglycerate kinase"/>
    <property type="match status" value="1"/>
</dbReference>
<keyword evidence="8 13" id="KW-0808">Transferase</keyword>
<evidence type="ECO:0000256" key="4">
    <source>
        <dbReference type="ARBA" id="ARBA00011245"/>
    </source>
</evidence>
<evidence type="ECO:0000256" key="7">
    <source>
        <dbReference type="ARBA" id="ARBA00022490"/>
    </source>
</evidence>
<sequence length="407" mass="42905">MATLSFKTLDALQPKGRKVLLRADLNVPVRDGQITDLTRIERLAPTIRELADKGARVIVVSHFDRPKGQRVPAMSLEPMAAALGKTLGRPVRFAEDCIGPVAEQAVAAMQDGDVLVLENTRFHAGEEKNDPDLSKALAALADDYVNDAFSAAHRAHASTEGVARFLPSFAGRLMEAELNALNIALENPARPVGAIVGGAKISTKLDLIGNLLDKVDILIIGGAMANTFLAAKGVGVGKSLQEADMHDTARAIMEKAASKGCEIILPVDAVTATEFRADPPTKTVPVDAVPADAMILDAGPETVRLLTEKIVGLKTLVWNGPLGAFELHPFDNATNLLAAEVARRTQAGQLTSVAGGGDTVSALRHAGVADEMSYTSTAGGAFLEWLEGKTLPGIQALSELSERILPL</sequence>
<comment type="caution">
    <text evidence="17">The sequence shown here is derived from an EMBL/GenBank/DDBJ whole genome shotgun (WGS) entry which is preliminary data.</text>
</comment>
<evidence type="ECO:0000256" key="10">
    <source>
        <dbReference type="ARBA" id="ARBA00022777"/>
    </source>
</evidence>
<feature type="binding site" evidence="13 15">
    <location>
        <position position="204"/>
    </location>
    <ligand>
        <name>ATP</name>
        <dbReference type="ChEBI" id="CHEBI:30616"/>
    </ligand>
</feature>
<evidence type="ECO:0000256" key="12">
    <source>
        <dbReference type="ARBA" id="ARBA00023152"/>
    </source>
</evidence>
<feature type="binding site" evidence="14">
    <location>
        <position position="39"/>
    </location>
    <ligand>
        <name>(2R)-3-phosphoglycerate</name>
        <dbReference type="ChEBI" id="CHEBI:58272"/>
    </ligand>
</feature>
<feature type="binding site" evidence="13">
    <location>
        <position position="121"/>
    </location>
    <ligand>
        <name>substrate</name>
    </ligand>
</feature>
<dbReference type="EC" id="2.7.2.3" evidence="5 13"/>
<dbReference type="Proteomes" id="UP000540490">
    <property type="component" value="Unassembled WGS sequence"/>
</dbReference>
<evidence type="ECO:0000313" key="19">
    <source>
        <dbReference type="Proteomes" id="UP000540490"/>
    </source>
</evidence>
<dbReference type="GO" id="GO:0004618">
    <property type="term" value="F:phosphoglycerate kinase activity"/>
    <property type="evidence" value="ECO:0007669"/>
    <property type="project" value="UniProtKB-UniRule"/>
</dbReference>
<keyword evidence="9 13" id="KW-0547">Nucleotide-binding</keyword>
<dbReference type="CDD" id="cd00318">
    <property type="entry name" value="Phosphoglycerate_kinase"/>
    <property type="match status" value="1"/>
</dbReference>
<comment type="subcellular location">
    <subcellularLocation>
        <location evidence="13">Cytoplasm</location>
    </subcellularLocation>
</comment>
<feature type="binding site" evidence="14">
    <location>
        <position position="121"/>
    </location>
    <ligand>
        <name>(2R)-3-phosphoglycerate</name>
        <dbReference type="ChEBI" id="CHEBI:58272"/>
    </ligand>
</feature>
<keyword evidence="12 13" id="KW-0324">Glycolysis</keyword>
<name>A0A7W4IIH6_9PROT</name>
<feature type="binding site" evidence="13">
    <location>
        <position position="154"/>
    </location>
    <ligand>
        <name>substrate</name>
    </ligand>
</feature>
<keyword evidence="7 13" id="KW-0963">Cytoplasm</keyword>
<comment type="pathway">
    <text evidence="2 13">Carbohydrate degradation; glycolysis; pyruvate from D-glyceraldehyde 3-phosphate: step 2/5.</text>
</comment>
<comment type="caution">
    <text evidence="13">Lacks conserved residue(s) required for the propagation of feature annotation.</text>
</comment>
<dbReference type="UniPathway" id="UPA00109">
    <property type="reaction ID" value="UER00185"/>
</dbReference>
<dbReference type="PROSITE" id="PS00111">
    <property type="entry name" value="PGLYCERATE_KINASE"/>
    <property type="match status" value="1"/>
</dbReference>